<dbReference type="PRINTS" id="PR00080">
    <property type="entry name" value="SDRFAMILY"/>
</dbReference>
<keyword evidence="3" id="KW-1185">Reference proteome</keyword>
<evidence type="ECO:0000313" key="1">
    <source>
        <dbReference type="EMBL" id="CAD5234028.1"/>
    </source>
</evidence>
<dbReference type="InterPro" id="IPR002347">
    <property type="entry name" value="SDR_fam"/>
</dbReference>
<dbReference type="PRINTS" id="PR00081">
    <property type="entry name" value="GDHRDH"/>
</dbReference>
<sequence>MKDLGIPDKNYLLIKGPIQDDATQERIISDTLKKFRRINTLVNNAGISHVRNAIYEINLRAIYNLTTKIVSHLLKTKGNVVNISLAGSQRGTDSFMPYAMLKAALDHYTRDLALKHAKEGVRVNAVNPGVVETNFIGRHGVPTEVIEQMGTVWTKKTSPM</sequence>
<dbReference type="eggNOG" id="KOG0725">
    <property type="taxonomic scope" value="Eukaryota"/>
</dbReference>
<dbReference type="AlphaFoldDB" id="A0A1I7SLG2"/>
<dbReference type="SUPFAM" id="SSF51735">
    <property type="entry name" value="NAD(P)-binding Rossmann-fold domains"/>
    <property type="match status" value="1"/>
</dbReference>
<dbReference type="Proteomes" id="UP000659654">
    <property type="component" value="Unassembled WGS sequence"/>
</dbReference>
<gene>
    <name evidence="1" type="ORF">BXYJ_LOCUS14119</name>
</gene>
<accession>A0A1I7SLG2</accession>
<dbReference type="Pfam" id="PF00106">
    <property type="entry name" value="adh_short"/>
    <property type="match status" value="1"/>
</dbReference>
<dbReference type="Proteomes" id="UP000582659">
    <property type="component" value="Unassembled WGS sequence"/>
</dbReference>
<dbReference type="EMBL" id="CAJFDI010000006">
    <property type="protein sequence ID" value="CAD5234028.1"/>
    <property type="molecule type" value="Genomic_DNA"/>
</dbReference>
<dbReference type="PANTHER" id="PTHR44115">
    <property type="entry name" value="PROTEIN CBG09704"/>
    <property type="match status" value="1"/>
</dbReference>
<organism evidence="2 4">
    <name type="scientific">Bursaphelenchus xylophilus</name>
    <name type="common">Pinewood nematode worm</name>
    <name type="synonym">Aphelenchoides xylophilus</name>
    <dbReference type="NCBI Taxonomy" id="6326"/>
    <lineage>
        <taxon>Eukaryota</taxon>
        <taxon>Metazoa</taxon>
        <taxon>Ecdysozoa</taxon>
        <taxon>Nematoda</taxon>
        <taxon>Chromadorea</taxon>
        <taxon>Rhabditida</taxon>
        <taxon>Tylenchina</taxon>
        <taxon>Tylenchomorpha</taxon>
        <taxon>Aphelenchoidea</taxon>
        <taxon>Aphelenchoididae</taxon>
        <taxon>Bursaphelenchus</taxon>
    </lineage>
</organism>
<evidence type="ECO:0000313" key="4">
    <source>
        <dbReference type="WBParaSite" id="BXY_1389500.1"/>
    </source>
</evidence>
<reference evidence="1" key="2">
    <citation type="submission" date="2020-09" db="EMBL/GenBank/DDBJ databases">
        <authorList>
            <person name="Kikuchi T."/>
        </authorList>
    </citation>
    <scope>NUCLEOTIDE SEQUENCE</scope>
    <source>
        <strain evidence="1">Ka4C1</strain>
    </source>
</reference>
<evidence type="ECO:0000313" key="2">
    <source>
        <dbReference type="Proteomes" id="UP000095284"/>
    </source>
</evidence>
<reference evidence="4" key="1">
    <citation type="submission" date="2016-11" db="UniProtKB">
        <authorList>
            <consortium name="WormBaseParasite"/>
        </authorList>
    </citation>
    <scope>IDENTIFICATION</scope>
</reference>
<evidence type="ECO:0000313" key="3">
    <source>
        <dbReference type="Proteomes" id="UP000659654"/>
    </source>
</evidence>
<dbReference type="OrthoDB" id="47007at2759"/>
<protein>
    <submittedName>
        <fullName evidence="1">(pine wood nematode) hypothetical protein</fullName>
    </submittedName>
</protein>
<name>A0A1I7SLG2_BURXY</name>
<dbReference type="PANTHER" id="PTHR44115:SF4">
    <property type="entry name" value="OXIDOREDUCTASE"/>
    <property type="match status" value="1"/>
</dbReference>
<dbReference type="SMR" id="A0A1I7SLG2"/>
<dbReference type="Gene3D" id="3.40.50.720">
    <property type="entry name" value="NAD(P)-binding Rossmann-like Domain"/>
    <property type="match status" value="1"/>
</dbReference>
<proteinExistence type="predicted"/>
<dbReference type="InterPro" id="IPR036291">
    <property type="entry name" value="NAD(P)-bd_dom_sf"/>
</dbReference>
<dbReference type="EMBL" id="CAJFCV020000006">
    <property type="protein sequence ID" value="CAG9129573.1"/>
    <property type="molecule type" value="Genomic_DNA"/>
</dbReference>
<dbReference type="WBParaSite" id="BXY_1389500.1">
    <property type="protein sequence ID" value="BXY_1389500.1"/>
    <property type="gene ID" value="BXY_1389500"/>
</dbReference>
<dbReference type="Proteomes" id="UP000095284">
    <property type="component" value="Unplaced"/>
</dbReference>